<evidence type="ECO:0000313" key="1">
    <source>
        <dbReference type="EMBL" id="CAK8697901.1"/>
    </source>
</evidence>
<protein>
    <submittedName>
        <fullName evidence="1">Uncharacterized protein</fullName>
    </submittedName>
</protein>
<evidence type="ECO:0000313" key="2">
    <source>
        <dbReference type="Proteomes" id="UP001642483"/>
    </source>
</evidence>
<keyword evidence="2" id="KW-1185">Reference proteome</keyword>
<dbReference type="EMBL" id="CAWYQH010000174">
    <property type="protein sequence ID" value="CAK8697901.1"/>
    <property type="molecule type" value="Genomic_DNA"/>
</dbReference>
<dbReference type="Proteomes" id="UP001642483">
    <property type="component" value="Unassembled WGS sequence"/>
</dbReference>
<accession>A0ABP0H1M9</accession>
<proteinExistence type="predicted"/>
<name>A0ABP0H1M9_CLALP</name>
<reference evidence="1 2" key="1">
    <citation type="submission" date="2024-02" db="EMBL/GenBank/DDBJ databases">
        <authorList>
            <person name="Daric V."/>
            <person name="Darras S."/>
        </authorList>
    </citation>
    <scope>NUCLEOTIDE SEQUENCE [LARGE SCALE GENOMIC DNA]</scope>
</reference>
<comment type="caution">
    <text evidence="1">The sequence shown here is derived from an EMBL/GenBank/DDBJ whole genome shotgun (WGS) entry which is preliminary data.</text>
</comment>
<organism evidence="1 2">
    <name type="scientific">Clavelina lepadiformis</name>
    <name type="common">Light-bulb sea squirt</name>
    <name type="synonym">Ascidia lepadiformis</name>
    <dbReference type="NCBI Taxonomy" id="159417"/>
    <lineage>
        <taxon>Eukaryota</taxon>
        <taxon>Metazoa</taxon>
        <taxon>Chordata</taxon>
        <taxon>Tunicata</taxon>
        <taxon>Ascidiacea</taxon>
        <taxon>Aplousobranchia</taxon>
        <taxon>Clavelinidae</taxon>
        <taxon>Clavelina</taxon>
    </lineage>
</organism>
<sequence length="93" mass="10375">MKLDFFLVRRRSTDFLCVKTVSVVRICACAQLRGNIALHSTVYTLIAMQNAHQGFLGKEAHVGSMTNIEVLISTLYVSTISKIPKKSLNHQNP</sequence>
<gene>
    <name evidence="1" type="ORF">CVLEPA_LOCUS31385</name>
</gene>